<feature type="binding site" evidence="7">
    <location>
        <position position="147"/>
    </location>
    <ligand>
        <name>substrate</name>
    </ligand>
</feature>
<keyword evidence="5 7" id="KW-0949">S-adenosyl-L-methionine</keyword>
<dbReference type="InterPro" id="IPR029063">
    <property type="entry name" value="SAM-dependent_MTases_sf"/>
</dbReference>
<evidence type="ECO:0000256" key="2">
    <source>
        <dbReference type="ARBA" id="ARBA00003015"/>
    </source>
</evidence>
<feature type="binding site" evidence="7">
    <location>
        <position position="36"/>
    </location>
    <ligand>
        <name>S-adenosyl-L-methionine</name>
        <dbReference type="ChEBI" id="CHEBI:59789"/>
    </ligand>
</feature>
<comment type="similarity">
    <text evidence="7">Belongs to the class I-like SAM-binding methyltransferase superfamily. TrmB family.</text>
</comment>
<dbReference type="EMBL" id="JANUCP010000004">
    <property type="protein sequence ID" value="MCS3920057.1"/>
    <property type="molecule type" value="Genomic_DNA"/>
</dbReference>
<protein>
    <recommendedName>
        <fullName evidence="7">tRNA (guanine-N(7)-)-methyltransferase</fullName>
        <ecNumber evidence="7">2.1.1.33</ecNumber>
    </recommendedName>
    <alternativeName>
        <fullName evidence="7">tRNA (guanine(46)-N(7))-methyltransferase</fullName>
    </alternativeName>
    <alternativeName>
        <fullName evidence="7">tRNA(m7G46)-methyltransferase</fullName>
    </alternativeName>
</protein>
<feature type="binding site" evidence="7">
    <location>
        <position position="61"/>
    </location>
    <ligand>
        <name>S-adenosyl-L-methionine</name>
        <dbReference type="ChEBI" id="CHEBI:59789"/>
    </ligand>
</feature>
<evidence type="ECO:0000256" key="7">
    <source>
        <dbReference type="HAMAP-Rule" id="MF_01057"/>
    </source>
</evidence>
<evidence type="ECO:0000256" key="3">
    <source>
        <dbReference type="ARBA" id="ARBA00022603"/>
    </source>
</evidence>
<evidence type="ECO:0000256" key="6">
    <source>
        <dbReference type="ARBA" id="ARBA00022694"/>
    </source>
</evidence>
<keyword evidence="9" id="KW-1185">Reference proteome</keyword>
<comment type="pathway">
    <text evidence="7">tRNA modification; N(7)-methylguanine-tRNA biosynthesis.</text>
</comment>
<dbReference type="Gene3D" id="3.40.50.150">
    <property type="entry name" value="Vaccinia Virus protein VP39"/>
    <property type="match status" value="1"/>
</dbReference>
<feature type="binding site" evidence="7">
    <location>
        <position position="115"/>
    </location>
    <ligand>
        <name>substrate</name>
    </ligand>
</feature>
<proteinExistence type="inferred from homology"/>
<sequence length="359" mass="41311">MEEVLTLDGIILRPQALPVRPDWAKIFGRQAPLLLEIGIGNGEFLVWLAQNNPEANCVGVEIDRDYLEKARNRVKAANLENVRLIPMEGSKALSRLFAPDSLSSLYLNFPDPWHKERHRERRLVNEAFVWLLASRLEIGGQFLMVTDYEPYAQEVVEAFESCPAYEPLWEAPVRTELPGYYQTKYARKWAALGRSFFYIGFRKTKSVQLPEWVTKTYPLVNLRGDEPMPQVILKIAQPLDWHELWRKMPKGLLWQRDSEVVNIKGCYLGDSSIVIDLVVTEGRLMQRFFATIHAHREGIMVRVHEASHPDFTLGVHRAIAMLAMALKQLLPAVEIRHHTCDSRAWKEAEGLLASCKWQT</sequence>
<dbReference type="InterPro" id="IPR055361">
    <property type="entry name" value="tRNA_methyltr_TrmB_bact"/>
</dbReference>
<keyword evidence="4 7" id="KW-0808">Transferase</keyword>
<evidence type="ECO:0000256" key="1">
    <source>
        <dbReference type="ARBA" id="ARBA00000142"/>
    </source>
</evidence>
<dbReference type="InterPro" id="IPR003358">
    <property type="entry name" value="tRNA_(Gua-N-7)_MeTrfase_Trmb"/>
</dbReference>
<evidence type="ECO:0000256" key="4">
    <source>
        <dbReference type="ARBA" id="ARBA00022679"/>
    </source>
</evidence>
<dbReference type="PANTHER" id="PTHR23417:SF14">
    <property type="entry name" value="PENTACOTRIPEPTIDE-REPEAT REGION OF PRORP DOMAIN-CONTAINING PROTEIN"/>
    <property type="match status" value="1"/>
</dbReference>
<dbReference type="EC" id="2.1.1.33" evidence="7"/>
<dbReference type="Pfam" id="PF02390">
    <property type="entry name" value="Methyltransf_4"/>
    <property type="match status" value="1"/>
</dbReference>
<comment type="catalytic activity">
    <reaction evidence="1 7">
        <text>guanosine(46) in tRNA + S-adenosyl-L-methionine = N(7)-methylguanosine(46) in tRNA + S-adenosyl-L-homocysteine</text>
        <dbReference type="Rhea" id="RHEA:42708"/>
        <dbReference type="Rhea" id="RHEA-COMP:10188"/>
        <dbReference type="Rhea" id="RHEA-COMP:10189"/>
        <dbReference type="ChEBI" id="CHEBI:57856"/>
        <dbReference type="ChEBI" id="CHEBI:59789"/>
        <dbReference type="ChEBI" id="CHEBI:74269"/>
        <dbReference type="ChEBI" id="CHEBI:74480"/>
        <dbReference type="EC" id="2.1.1.33"/>
    </reaction>
</comment>
<keyword evidence="6 7" id="KW-0819">tRNA processing</keyword>
<comment type="caution">
    <text evidence="7">Lacks conserved residue(s) required for the propagation of feature annotation.</text>
</comment>
<dbReference type="CDD" id="cd02440">
    <property type="entry name" value="AdoMet_MTases"/>
    <property type="match status" value="1"/>
</dbReference>
<dbReference type="PROSITE" id="PS51625">
    <property type="entry name" value="SAM_MT_TRMB"/>
    <property type="match status" value="1"/>
</dbReference>
<evidence type="ECO:0000313" key="8">
    <source>
        <dbReference type="EMBL" id="MCS3920057.1"/>
    </source>
</evidence>
<evidence type="ECO:0000313" key="9">
    <source>
        <dbReference type="Proteomes" id="UP001204798"/>
    </source>
</evidence>
<dbReference type="HAMAP" id="MF_01057">
    <property type="entry name" value="tRNA_methyltr_TrmB"/>
    <property type="match status" value="1"/>
</dbReference>
<dbReference type="PANTHER" id="PTHR23417">
    <property type="entry name" value="3-DEOXY-D-MANNO-OCTULOSONIC-ACID TRANSFERASE/TRNA GUANINE-N 7 - -METHYLTRANSFERASE"/>
    <property type="match status" value="1"/>
</dbReference>
<reference evidence="8 9" key="1">
    <citation type="submission" date="2022-08" db="EMBL/GenBank/DDBJ databases">
        <title>Bacterial and archaeal communities from various locations to study Microbial Dark Matter (Phase II).</title>
        <authorList>
            <person name="Stepanauskas R."/>
        </authorList>
    </citation>
    <scope>NUCLEOTIDE SEQUENCE [LARGE SCALE GENOMIC DNA]</scope>
    <source>
        <strain evidence="8 9">PD1</strain>
    </source>
</reference>
<comment type="function">
    <text evidence="2 7">Catalyzes the formation of N(7)-methylguanine at position 46 (m7G46) in tRNA.</text>
</comment>
<feature type="binding site" evidence="7">
    <location>
        <position position="111"/>
    </location>
    <ligand>
        <name>S-adenosyl-L-methionine</name>
        <dbReference type="ChEBI" id="CHEBI:59789"/>
    </ligand>
</feature>
<gene>
    <name evidence="7" type="primary">trmB</name>
    <name evidence="8" type="ORF">M2350_002474</name>
</gene>
<comment type="caution">
    <text evidence="8">The sequence shown here is derived from an EMBL/GenBank/DDBJ whole genome shotgun (WGS) entry which is preliminary data.</text>
</comment>
<name>A0ABT2EQ64_9BACT</name>
<evidence type="ECO:0000256" key="5">
    <source>
        <dbReference type="ARBA" id="ARBA00022691"/>
    </source>
</evidence>
<feature type="binding site" evidence="7">
    <location>
        <position position="88"/>
    </location>
    <ligand>
        <name>S-adenosyl-L-methionine</name>
        <dbReference type="ChEBI" id="CHEBI:59789"/>
    </ligand>
</feature>
<accession>A0ABT2EQ64</accession>
<dbReference type="Proteomes" id="UP001204798">
    <property type="component" value="Unassembled WGS sequence"/>
</dbReference>
<dbReference type="GO" id="GO:0008176">
    <property type="term" value="F:tRNA (guanine(46)-N7)-methyltransferase activity"/>
    <property type="evidence" value="ECO:0007669"/>
    <property type="project" value="UniProtKB-EC"/>
</dbReference>
<dbReference type="SUPFAM" id="SSF53335">
    <property type="entry name" value="S-adenosyl-L-methionine-dependent methyltransferases"/>
    <property type="match status" value="1"/>
</dbReference>
<dbReference type="RefSeq" id="WP_259097377.1">
    <property type="nucleotide sequence ID" value="NZ_CP130454.1"/>
</dbReference>
<keyword evidence="3 7" id="KW-0489">Methyltransferase</keyword>
<dbReference type="NCBIfam" id="TIGR00091">
    <property type="entry name" value="tRNA (guanosine(46)-N7)-methyltransferase TrmB"/>
    <property type="match status" value="1"/>
</dbReference>
<organism evidence="8 9">
    <name type="scientific">Candidatus Fervidibacter sacchari</name>
    <dbReference type="NCBI Taxonomy" id="1448929"/>
    <lineage>
        <taxon>Bacteria</taxon>
        <taxon>Candidatus Fervidibacterota</taxon>
        <taxon>Candidatus Fervidibacter</taxon>
    </lineage>
</organism>